<accession>A0A8M3AS69</accession>
<dbReference type="PANTHER" id="PTHR24100">
    <property type="entry name" value="BUTYROPHILIN"/>
    <property type="match status" value="1"/>
</dbReference>
<dbReference type="Proteomes" id="UP000000437">
    <property type="component" value="Chromosome 5"/>
</dbReference>
<evidence type="ECO:0000256" key="8">
    <source>
        <dbReference type="SAM" id="Phobius"/>
    </source>
</evidence>
<dbReference type="RefSeq" id="XP_068077526.1">
    <property type="nucleotide sequence ID" value="XM_068221425.1"/>
</dbReference>
<feature type="transmembrane region" description="Helical" evidence="8">
    <location>
        <begin position="192"/>
        <end position="210"/>
    </location>
</feature>
<keyword evidence="10" id="KW-1185">Reference proteome</keyword>
<organism evidence="10 11">
    <name type="scientific">Danio rerio</name>
    <name type="common">Zebrafish</name>
    <name type="synonym">Brachydanio rerio</name>
    <dbReference type="NCBI Taxonomy" id="7955"/>
    <lineage>
        <taxon>Eukaryota</taxon>
        <taxon>Metazoa</taxon>
        <taxon>Chordata</taxon>
        <taxon>Craniata</taxon>
        <taxon>Vertebrata</taxon>
        <taxon>Euteleostomi</taxon>
        <taxon>Actinopterygii</taxon>
        <taxon>Neopterygii</taxon>
        <taxon>Teleostei</taxon>
        <taxon>Ostariophysi</taxon>
        <taxon>Cypriniformes</taxon>
        <taxon>Danionidae</taxon>
        <taxon>Danioninae</taxon>
        <taxon>Danio</taxon>
    </lineage>
</organism>
<keyword evidence="8" id="KW-1133">Transmembrane helix</keyword>
<dbReference type="InterPro" id="IPR050504">
    <property type="entry name" value="IgSF_BTN/MOG"/>
</dbReference>
<dbReference type="FunFam" id="2.60.40.10:FF:000142">
    <property type="entry name" value="V-set domain-containing T-cell activation inhibitor 1"/>
    <property type="match status" value="1"/>
</dbReference>
<dbReference type="GO" id="GO:0005102">
    <property type="term" value="F:signaling receptor binding"/>
    <property type="evidence" value="ECO:0000318"/>
    <property type="project" value="GO_Central"/>
</dbReference>
<evidence type="ECO:0000256" key="1">
    <source>
        <dbReference type="ARBA" id="ARBA00004370"/>
    </source>
</evidence>
<dbReference type="InterPro" id="IPR013783">
    <property type="entry name" value="Ig-like_fold"/>
</dbReference>
<evidence type="ECO:0000256" key="2">
    <source>
        <dbReference type="ARBA" id="ARBA00022729"/>
    </source>
</evidence>
<dbReference type="GO" id="GO:0001817">
    <property type="term" value="P:regulation of cytokine production"/>
    <property type="evidence" value="ECO:0000318"/>
    <property type="project" value="GO_Central"/>
</dbReference>
<dbReference type="OrthoDB" id="9898017at2759"/>
<evidence type="ECO:0000256" key="7">
    <source>
        <dbReference type="SAM" id="MobiDB-lite"/>
    </source>
</evidence>
<keyword evidence="3 8" id="KW-0472">Membrane</keyword>
<dbReference type="InterPro" id="IPR007110">
    <property type="entry name" value="Ig-like_dom"/>
</dbReference>
<dbReference type="AlphaFoldDB" id="A0A8M3AS69"/>
<dbReference type="Gene3D" id="2.60.40.10">
    <property type="entry name" value="Immunoglobulins"/>
    <property type="match status" value="1"/>
</dbReference>
<dbReference type="KEGG" id="dre:101886205"/>
<reference evidence="10" key="1">
    <citation type="journal article" date="2013" name="Nature">
        <title>The zebrafish reference genome sequence and its relationship to the human genome.</title>
        <authorList>
            <consortium name="Genome Reference Consortium Zebrafish"/>
            <person name="Howe K."/>
            <person name="Clark M.D."/>
            <person name="Torroja C.F."/>
            <person name="Torrance J."/>
            <person name="Berthelot C."/>
            <person name="Muffato M."/>
            <person name="Collins J.E."/>
            <person name="Humphray S."/>
            <person name="McLaren K."/>
            <person name="Matthews L."/>
            <person name="McLaren S."/>
            <person name="Sealy I."/>
            <person name="Caccamo M."/>
            <person name="Churcher C."/>
            <person name="Scott C."/>
            <person name="Barrett J.C."/>
            <person name="Koch R."/>
            <person name="Rauch G.J."/>
            <person name="White S."/>
            <person name="Chow W."/>
            <person name="Kilian B."/>
            <person name="Quintais L.T."/>
            <person name="Guerra-Assuncao J.A."/>
            <person name="Zhou Y."/>
            <person name="Gu Y."/>
            <person name="Yen J."/>
            <person name="Vogel J.H."/>
            <person name="Eyre T."/>
            <person name="Redmond S."/>
            <person name="Banerjee R."/>
            <person name="Chi J."/>
            <person name="Fu B."/>
            <person name="Langley E."/>
            <person name="Maguire S.F."/>
            <person name="Laird G.K."/>
            <person name="Lloyd D."/>
            <person name="Kenyon E."/>
            <person name="Donaldson S."/>
            <person name="Sehra H."/>
            <person name="Almeida-King J."/>
            <person name="Loveland J."/>
            <person name="Trevanion S."/>
            <person name="Jones M."/>
            <person name="Quail M."/>
            <person name="Willey D."/>
            <person name="Hunt A."/>
            <person name="Burton J."/>
            <person name="Sims S."/>
            <person name="McLay K."/>
            <person name="Plumb B."/>
            <person name="Davis J."/>
            <person name="Clee C."/>
            <person name="Oliver K."/>
            <person name="Clark R."/>
            <person name="Riddle C."/>
            <person name="Elliot D."/>
            <person name="Eliott D."/>
            <person name="Threadgold G."/>
            <person name="Harden G."/>
            <person name="Ware D."/>
            <person name="Begum S."/>
            <person name="Mortimore B."/>
            <person name="Mortimer B."/>
            <person name="Kerry G."/>
            <person name="Heath P."/>
            <person name="Phillimore B."/>
            <person name="Tracey A."/>
            <person name="Corby N."/>
            <person name="Dunn M."/>
            <person name="Johnson C."/>
            <person name="Wood J."/>
            <person name="Clark S."/>
            <person name="Pelan S."/>
            <person name="Griffiths G."/>
            <person name="Smith M."/>
            <person name="Glithero R."/>
            <person name="Howden P."/>
            <person name="Barker N."/>
            <person name="Lloyd C."/>
            <person name="Stevens C."/>
            <person name="Harley J."/>
            <person name="Holt K."/>
            <person name="Panagiotidis G."/>
            <person name="Lovell J."/>
            <person name="Beasley H."/>
            <person name="Henderson C."/>
            <person name="Gordon D."/>
            <person name="Auger K."/>
            <person name="Wright D."/>
            <person name="Collins J."/>
            <person name="Raisen C."/>
            <person name="Dyer L."/>
            <person name="Leung K."/>
            <person name="Robertson L."/>
            <person name="Ambridge K."/>
            <person name="Leongamornlert D."/>
            <person name="McGuire S."/>
            <person name="Gilderthorp R."/>
            <person name="Griffiths C."/>
            <person name="Manthravadi D."/>
            <person name="Nichol S."/>
            <person name="Barker G."/>
            <person name="Whitehead S."/>
            <person name="Kay M."/>
            <person name="Brown J."/>
            <person name="Murnane C."/>
            <person name="Gray E."/>
            <person name="Humphries M."/>
            <person name="Sycamore N."/>
            <person name="Barker D."/>
            <person name="Saunders D."/>
            <person name="Wallis J."/>
            <person name="Babbage A."/>
            <person name="Hammond S."/>
            <person name="Mashreghi-Mohammadi M."/>
            <person name="Barr L."/>
            <person name="Martin S."/>
            <person name="Wray P."/>
            <person name="Ellington A."/>
            <person name="Matthews N."/>
            <person name="Ellwood M."/>
            <person name="Woodmansey R."/>
            <person name="Clark G."/>
            <person name="Cooper J."/>
            <person name="Cooper J."/>
            <person name="Tromans A."/>
            <person name="Grafham D."/>
            <person name="Skuce C."/>
            <person name="Pandian R."/>
            <person name="Andrews R."/>
            <person name="Harrison E."/>
            <person name="Kimberley A."/>
            <person name="Garnett J."/>
            <person name="Fosker N."/>
            <person name="Hall R."/>
            <person name="Garner P."/>
            <person name="Kelly D."/>
            <person name="Bird C."/>
            <person name="Palmer S."/>
            <person name="Gehring I."/>
            <person name="Berger A."/>
            <person name="Dooley C.M."/>
            <person name="Ersan-Urun Z."/>
            <person name="Eser C."/>
            <person name="Geiger H."/>
            <person name="Geisler M."/>
            <person name="Karotki L."/>
            <person name="Kirn A."/>
            <person name="Konantz J."/>
            <person name="Konantz M."/>
            <person name="Oberlander M."/>
            <person name="Rudolph-Geiger S."/>
            <person name="Teucke M."/>
            <person name="Lanz C."/>
            <person name="Raddatz G."/>
            <person name="Osoegawa K."/>
            <person name="Zhu B."/>
            <person name="Rapp A."/>
            <person name="Widaa S."/>
            <person name="Langford C."/>
            <person name="Yang F."/>
            <person name="Schuster S.C."/>
            <person name="Carter N.P."/>
            <person name="Harrow J."/>
            <person name="Ning Z."/>
            <person name="Herrero J."/>
            <person name="Searle S.M."/>
            <person name="Enright A."/>
            <person name="Geisler R."/>
            <person name="Plasterk R.H."/>
            <person name="Lee C."/>
            <person name="Westerfield M."/>
            <person name="de Jong P.J."/>
            <person name="Zon L.I."/>
            <person name="Postlethwait J.H."/>
            <person name="Nusslein-Volhard C."/>
            <person name="Hubbard T.J."/>
            <person name="Roest Crollius H."/>
            <person name="Rogers J."/>
            <person name="Stemple D.L."/>
        </authorList>
    </citation>
    <scope>NUCLEOTIDE SEQUENCE [LARGE SCALE GENOMIC DNA]</scope>
    <source>
        <strain evidence="10">Tuebingen</strain>
    </source>
</reference>
<reference evidence="11 12" key="2">
    <citation type="submission" date="2025-04" db="UniProtKB">
        <authorList>
            <consortium name="RefSeq"/>
        </authorList>
    </citation>
    <scope>IDENTIFICATION</scope>
    <source>
        <strain evidence="11 12">Tuebingen</strain>
    </source>
</reference>
<keyword evidence="4" id="KW-1015">Disulfide bond</keyword>
<keyword evidence="5" id="KW-0325">Glycoprotein</keyword>
<dbReference type="GO" id="GO:1903037">
    <property type="term" value="P:regulation of leukocyte cell-cell adhesion"/>
    <property type="evidence" value="ECO:0007669"/>
    <property type="project" value="UniProtKB-ARBA"/>
</dbReference>
<keyword evidence="6" id="KW-0393">Immunoglobulin domain</keyword>
<dbReference type="RefSeq" id="XP_009299663.1">
    <property type="nucleotide sequence ID" value="XM_009301388.4"/>
</dbReference>
<dbReference type="GO" id="GO:0009897">
    <property type="term" value="C:external side of plasma membrane"/>
    <property type="evidence" value="ECO:0000318"/>
    <property type="project" value="GO_Central"/>
</dbReference>
<evidence type="ECO:0000256" key="4">
    <source>
        <dbReference type="ARBA" id="ARBA00023157"/>
    </source>
</evidence>
<dbReference type="GO" id="GO:0050852">
    <property type="term" value="P:T cell receptor signaling pathway"/>
    <property type="evidence" value="ECO:0000318"/>
    <property type="project" value="GO_Central"/>
</dbReference>
<evidence type="ECO:0000313" key="12">
    <source>
        <dbReference type="RefSeq" id="XP_068077526.1"/>
    </source>
</evidence>
<evidence type="ECO:0000256" key="3">
    <source>
        <dbReference type="ARBA" id="ARBA00023136"/>
    </source>
</evidence>
<dbReference type="InterPro" id="IPR013106">
    <property type="entry name" value="Ig_V-set"/>
</dbReference>
<name>A0A8M3AS69_DANRE</name>
<comment type="subcellular location">
    <subcellularLocation>
        <location evidence="1">Membrane</location>
    </subcellularLocation>
</comment>
<dbReference type="InterPro" id="IPR036179">
    <property type="entry name" value="Ig-like_dom_sf"/>
</dbReference>
<keyword evidence="2" id="KW-0732">Signal</keyword>
<evidence type="ECO:0000256" key="6">
    <source>
        <dbReference type="ARBA" id="ARBA00023319"/>
    </source>
</evidence>
<feature type="region of interest" description="Disordered" evidence="7">
    <location>
        <begin position="265"/>
        <end position="298"/>
    </location>
</feature>
<proteinExistence type="predicted"/>
<dbReference type="Pfam" id="PF07686">
    <property type="entry name" value="V-set"/>
    <property type="match status" value="1"/>
</dbReference>
<dbReference type="PANTHER" id="PTHR24100:SF130">
    <property type="entry name" value="BUTYROPHILIN-LIKE PROTEIN 9"/>
    <property type="match status" value="1"/>
</dbReference>
<gene>
    <name evidence="11 12" type="primary">LOC101886205</name>
</gene>
<keyword evidence="8" id="KW-0812">Transmembrane</keyword>
<sequence>MAKASKDEFQLVLEGADRENVEQEFTVPCHLSPKISAVDMEIRWFKETECVFLYKNRKLLEGRSYRGRVSFLTEDLEEGNVSLYLRDFRQSDVGDYVCQVTSGDATEEITVKVGYDLWKGAAVAGALVVAGVAIVVQAGEAEATAKSSVAPRVTIQGRAALANGGVVATKSLFAVVGAPEEAVAPIAGATKAILFLILLGAIVVLALVKARRNGARTTRNTRPVDIVADVATNCWKLTVRQFLKTDKAHRTWSEEERNKIKESSLLAVRRNSKDNNPDMCEEPFQTRSSGDEDMEPQN</sequence>
<evidence type="ECO:0000313" key="11">
    <source>
        <dbReference type="RefSeq" id="XP_009299663.1"/>
    </source>
</evidence>
<evidence type="ECO:0000259" key="9">
    <source>
        <dbReference type="PROSITE" id="PS50835"/>
    </source>
</evidence>
<dbReference type="PROSITE" id="PS50835">
    <property type="entry name" value="IG_LIKE"/>
    <property type="match status" value="1"/>
</dbReference>
<dbReference type="GO" id="GO:0050863">
    <property type="term" value="P:regulation of T cell activation"/>
    <property type="evidence" value="ECO:0007669"/>
    <property type="project" value="UniProtKB-ARBA"/>
</dbReference>
<feature type="domain" description="Ig-like" evidence="9">
    <location>
        <begin position="1"/>
        <end position="110"/>
    </location>
</feature>
<dbReference type="GeneID" id="101886205"/>
<protein>
    <recommendedName>
        <fullName evidence="9">Ig-like domain-containing protein</fullName>
    </recommendedName>
</protein>
<dbReference type="SMART" id="SM00406">
    <property type="entry name" value="IGv"/>
    <property type="match status" value="1"/>
</dbReference>
<dbReference type="SUPFAM" id="SSF48726">
    <property type="entry name" value="Immunoglobulin"/>
    <property type="match status" value="1"/>
</dbReference>
<evidence type="ECO:0000313" key="10">
    <source>
        <dbReference type="Proteomes" id="UP000000437"/>
    </source>
</evidence>
<evidence type="ECO:0000256" key="5">
    <source>
        <dbReference type="ARBA" id="ARBA00023180"/>
    </source>
</evidence>